<keyword evidence="4 5" id="KW-0067">ATP-binding</keyword>
<evidence type="ECO:0000313" key="10">
    <source>
        <dbReference type="Proteomes" id="UP000051952"/>
    </source>
</evidence>
<evidence type="ECO:0000259" key="7">
    <source>
        <dbReference type="Pfam" id="PF13193"/>
    </source>
</evidence>
<keyword evidence="3 5" id="KW-0547">Nucleotide-binding</keyword>
<dbReference type="EC" id="6.2.1.1" evidence="5"/>
<dbReference type="GO" id="GO:0019427">
    <property type="term" value="P:acetyl-CoA biosynthetic process from acetate"/>
    <property type="evidence" value="ECO:0007669"/>
    <property type="project" value="InterPro"/>
</dbReference>
<dbReference type="InterPro" id="IPR011904">
    <property type="entry name" value="Ac_CoA_lig"/>
</dbReference>
<dbReference type="Pfam" id="PF16177">
    <property type="entry name" value="ACAS_N"/>
    <property type="match status" value="1"/>
</dbReference>
<dbReference type="FunFam" id="3.40.50.12780:FF:000001">
    <property type="entry name" value="Acetyl-coenzyme A synthetase"/>
    <property type="match status" value="1"/>
</dbReference>
<dbReference type="PANTHER" id="PTHR24095">
    <property type="entry name" value="ACETYL-COENZYME A SYNTHETASE"/>
    <property type="match status" value="1"/>
</dbReference>
<dbReference type="PANTHER" id="PTHR24095:SF14">
    <property type="entry name" value="ACETYL-COENZYME A SYNTHETASE 1"/>
    <property type="match status" value="1"/>
</dbReference>
<dbReference type="GO" id="GO:0005524">
    <property type="term" value="F:ATP binding"/>
    <property type="evidence" value="ECO:0007669"/>
    <property type="project" value="UniProtKB-UniRule"/>
</dbReference>
<dbReference type="GO" id="GO:0003987">
    <property type="term" value="F:acetate-CoA ligase activity"/>
    <property type="evidence" value="ECO:0007669"/>
    <property type="project" value="UniProtKB-UniRule"/>
</dbReference>
<evidence type="ECO:0000256" key="1">
    <source>
        <dbReference type="ARBA" id="ARBA00006432"/>
    </source>
</evidence>
<keyword evidence="10" id="KW-1185">Reference proteome</keyword>
<dbReference type="Pfam" id="PF00501">
    <property type="entry name" value="AMP-binding"/>
    <property type="match status" value="1"/>
</dbReference>
<dbReference type="GO" id="GO:0016208">
    <property type="term" value="F:AMP binding"/>
    <property type="evidence" value="ECO:0007669"/>
    <property type="project" value="InterPro"/>
</dbReference>
<dbReference type="Pfam" id="PF13193">
    <property type="entry name" value="AMP-binding_C"/>
    <property type="match status" value="1"/>
</dbReference>
<comment type="similarity">
    <text evidence="1 5">Belongs to the ATP-dependent AMP-binding enzyme family.</text>
</comment>
<reference evidence="10" key="1">
    <citation type="submission" date="2015-09" db="EMBL/GenBank/DDBJ databases">
        <authorList>
            <consortium name="Pathogen Informatics"/>
        </authorList>
    </citation>
    <scope>NUCLEOTIDE SEQUENCE [LARGE SCALE GENOMIC DNA]</scope>
    <source>
        <strain evidence="10">Lake Konstanz</strain>
    </source>
</reference>
<evidence type="ECO:0000256" key="2">
    <source>
        <dbReference type="ARBA" id="ARBA00022598"/>
    </source>
</evidence>
<dbReference type="OrthoDB" id="1706066at2759"/>
<evidence type="ECO:0000259" key="6">
    <source>
        <dbReference type="Pfam" id="PF00501"/>
    </source>
</evidence>
<evidence type="ECO:0000256" key="4">
    <source>
        <dbReference type="ARBA" id="ARBA00022840"/>
    </source>
</evidence>
<feature type="domain" description="AMP-binding enzyme C-terminal" evidence="7">
    <location>
        <begin position="554"/>
        <end position="632"/>
    </location>
</feature>
<evidence type="ECO:0000256" key="3">
    <source>
        <dbReference type="ARBA" id="ARBA00022741"/>
    </source>
</evidence>
<feature type="domain" description="Acetyl-coenzyme A synthetase N-terminal" evidence="8">
    <location>
        <begin position="37"/>
        <end position="97"/>
    </location>
</feature>
<dbReference type="NCBIfam" id="TIGR02188">
    <property type="entry name" value="Ac_CoA_lig_AcsA"/>
    <property type="match status" value="1"/>
</dbReference>
<dbReference type="Gene3D" id="3.30.300.30">
    <property type="match status" value="1"/>
</dbReference>
<dbReference type="InterPro" id="IPR032387">
    <property type="entry name" value="ACAS_N"/>
</dbReference>
<dbReference type="OMA" id="AIKASWP"/>
<name>A0A0S4JQ01_BODSA</name>
<accession>A0A0S4JQ01</accession>
<dbReference type="PROSITE" id="PS00455">
    <property type="entry name" value="AMP_BINDING"/>
    <property type="match status" value="1"/>
</dbReference>
<dbReference type="InterPro" id="IPR042099">
    <property type="entry name" value="ANL_N_sf"/>
</dbReference>
<dbReference type="SUPFAM" id="SSF56801">
    <property type="entry name" value="Acetyl-CoA synthetase-like"/>
    <property type="match status" value="1"/>
</dbReference>
<feature type="domain" description="AMP-dependent synthetase/ligase" evidence="6">
    <location>
        <begin position="104"/>
        <end position="492"/>
    </location>
</feature>
<dbReference type="EMBL" id="CYKH01002021">
    <property type="protein sequence ID" value="CUG92219.1"/>
    <property type="molecule type" value="Genomic_DNA"/>
</dbReference>
<keyword evidence="2 5" id="KW-0436">Ligase</keyword>
<evidence type="ECO:0000313" key="9">
    <source>
        <dbReference type="EMBL" id="CUG92219.1"/>
    </source>
</evidence>
<dbReference type="FunFam" id="3.30.300.30:FF:000004">
    <property type="entry name" value="Acetyl-coenzyme A synthetase"/>
    <property type="match status" value="1"/>
</dbReference>
<dbReference type="InterPro" id="IPR025110">
    <property type="entry name" value="AMP-bd_C"/>
</dbReference>
<evidence type="ECO:0000259" key="8">
    <source>
        <dbReference type="Pfam" id="PF16177"/>
    </source>
</evidence>
<dbReference type="Proteomes" id="UP000051952">
    <property type="component" value="Unassembled WGS sequence"/>
</dbReference>
<evidence type="ECO:0000256" key="5">
    <source>
        <dbReference type="RuleBase" id="RU361147"/>
    </source>
</evidence>
<dbReference type="VEuPathDB" id="TriTrypDB:BSAL_36190"/>
<protein>
    <recommendedName>
        <fullName evidence="5">Acetyl-coenzyme A synthetase</fullName>
        <ecNumber evidence="5">6.2.1.1</ecNumber>
    </recommendedName>
</protein>
<comment type="catalytic activity">
    <reaction evidence="5">
        <text>acetate + ATP + CoA = acetyl-CoA + AMP + diphosphate</text>
        <dbReference type="Rhea" id="RHEA:23176"/>
        <dbReference type="ChEBI" id="CHEBI:30089"/>
        <dbReference type="ChEBI" id="CHEBI:30616"/>
        <dbReference type="ChEBI" id="CHEBI:33019"/>
        <dbReference type="ChEBI" id="CHEBI:57287"/>
        <dbReference type="ChEBI" id="CHEBI:57288"/>
        <dbReference type="ChEBI" id="CHEBI:456215"/>
        <dbReference type="EC" id="6.2.1.1"/>
    </reaction>
</comment>
<dbReference type="InterPro" id="IPR045851">
    <property type="entry name" value="AMP-bd_C_sf"/>
</dbReference>
<dbReference type="InterPro" id="IPR020845">
    <property type="entry name" value="AMP-binding_CS"/>
</dbReference>
<dbReference type="CDD" id="cd05966">
    <property type="entry name" value="ACS"/>
    <property type="match status" value="1"/>
</dbReference>
<dbReference type="Gene3D" id="3.40.50.12780">
    <property type="entry name" value="N-terminal domain of ligase-like"/>
    <property type="match status" value="1"/>
</dbReference>
<dbReference type="InterPro" id="IPR000873">
    <property type="entry name" value="AMP-dep_synth/lig_dom"/>
</dbReference>
<gene>
    <name evidence="9" type="ORF">BSAL_36190</name>
</gene>
<organism evidence="9 10">
    <name type="scientific">Bodo saltans</name>
    <name type="common">Flagellated protozoan</name>
    <dbReference type="NCBI Taxonomy" id="75058"/>
    <lineage>
        <taxon>Eukaryota</taxon>
        <taxon>Discoba</taxon>
        <taxon>Euglenozoa</taxon>
        <taxon>Kinetoplastea</taxon>
        <taxon>Metakinetoplastina</taxon>
        <taxon>Eubodonida</taxon>
        <taxon>Bodonidae</taxon>
        <taxon>Bodo</taxon>
    </lineage>
</organism>
<sequence length="676" mass="74571">MVLQDHRDVKDQRVYAPIESNSKLSKVGPTLEDRMKQYRESVEQPSQYWARVAKQNFFWKTLWESDDSVFSFNFDKSKGPIDIKWFDGATTNICYNAVDRHIEEGKKDKVAFYWEGNDVGETSAVTYGQLHDEVSKLAYLLKTKYGVVKGTRVSIYLPMITLGPIAMLAVARLGAVASVVFGGFSAHSLSARIIDSESTVLITAEGTMRGDKPIQLKKIVDEALTDAEAQGVACKAIVFERHGRDGVPMKEGRDVWYQDEIAALPAEAASTPVEWVEAEHPLFLLYTSGSTGKPKGLEHTTGGYMVYAHTTFTTTFDYHDDDVYFCTGDIGWITGHTYATWGPLLAGSTSVLFEGVPTHPTPSRWWDIVDKFKVTQFYTAPTAIRALMKGGEAPVKKTSRASLRVLGSVGEPINVEAWNWYYNVVGEGHCDIVDTWWQTETGGHMITPLPGNTPLKPGSASLPFFGVQPALLDPTTLKEVEGAGEGLLVIKHSWPGQSRTIFKDAERFAQTYFPVDGYYMTGDGARRDADGYYWLTGRVDDVLNVSGHRLGTSEVECAVNTHPDVVESAVVGIPHDVKGEGIYVYVCFKEGVEITQKLLDSVKAIVRNEIGAIATPDAVHPANGLPKTRSGKIMRRILRKIAAGQLDELGDISTLADPSVVEELIALKAVWVDKKK</sequence>
<proteinExistence type="inferred from homology"/>
<dbReference type="AlphaFoldDB" id="A0A0S4JQ01"/>
<dbReference type="NCBIfam" id="NF001208">
    <property type="entry name" value="PRK00174.1"/>
    <property type="match status" value="1"/>
</dbReference>